<feature type="domain" description="Major facilitator superfamily (MFS) profile" evidence="7">
    <location>
        <begin position="1"/>
        <end position="244"/>
    </location>
</feature>
<evidence type="ECO:0000313" key="8">
    <source>
        <dbReference type="WBParaSite" id="HPLM_0001632801-mRNA-1"/>
    </source>
</evidence>
<feature type="transmembrane region" description="Helical" evidence="6">
    <location>
        <begin position="100"/>
        <end position="121"/>
    </location>
</feature>
<dbReference type="GO" id="GO:0016020">
    <property type="term" value="C:membrane"/>
    <property type="evidence" value="ECO:0007669"/>
    <property type="project" value="UniProtKB-SubCell"/>
</dbReference>
<dbReference type="Pfam" id="PF00083">
    <property type="entry name" value="Sugar_tr"/>
    <property type="match status" value="1"/>
</dbReference>
<feature type="region of interest" description="Disordered" evidence="5">
    <location>
        <begin position="256"/>
        <end position="289"/>
    </location>
</feature>
<feature type="transmembrane region" description="Helical" evidence="6">
    <location>
        <begin position="189"/>
        <end position="213"/>
    </location>
</feature>
<dbReference type="PANTHER" id="PTHR24064">
    <property type="entry name" value="SOLUTE CARRIER FAMILY 22 MEMBER"/>
    <property type="match status" value="1"/>
</dbReference>
<feature type="transmembrane region" description="Helical" evidence="6">
    <location>
        <begin position="219"/>
        <end position="240"/>
    </location>
</feature>
<evidence type="ECO:0000256" key="3">
    <source>
        <dbReference type="ARBA" id="ARBA00022989"/>
    </source>
</evidence>
<feature type="transmembrane region" description="Helical" evidence="6">
    <location>
        <begin position="154"/>
        <end position="177"/>
    </location>
</feature>
<evidence type="ECO:0000256" key="5">
    <source>
        <dbReference type="SAM" id="MobiDB-lite"/>
    </source>
</evidence>
<feature type="transmembrane region" description="Helical" evidence="6">
    <location>
        <begin position="128"/>
        <end position="148"/>
    </location>
</feature>
<keyword evidence="2 6" id="KW-0812">Transmembrane</keyword>
<feature type="compositionally biased region" description="Acidic residues" evidence="5">
    <location>
        <begin position="256"/>
        <end position="265"/>
    </location>
</feature>
<name>A0A0N4WX16_HAEPC</name>
<reference evidence="8" key="1">
    <citation type="submission" date="2017-02" db="UniProtKB">
        <authorList>
            <consortium name="WormBaseParasite"/>
        </authorList>
    </citation>
    <scope>IDENTIFICATION</scope>
</reference>
<dbReference type="PROSITE" id="PS50850">
    <property type="entry name" value="MFS"/>
    <property type="match status" value="1"/>
</dbReference>
<evidence type="ECO:0000256" key="4">
    <source>
        <dbReference type="ARBA" id="ARBA00023136"/>
    </source>
</evidence>
<accession>A0A0N4WX16</accession>
<evidence type="ECO:0000259" key="7">
    <source>
        <dbReference type="PROSITE" id="PS50850"/>
    </source>
</evidence>
<dbReference type="OMA" id="WRELMIW"/>
<keyword evidence="3 6" id="KW-1133">Transmembrane helix</keyword>
<dbReference type="Gene3D" id="1.20.1250.20">
    <property type="entry name" value="MFS general substrate transporter like domains"/>
    <property type="match status" value="1"/>
</dbReference>
<dbReference type="WBParaSite" id="HPLM_0001632801-mRNA-1">
    <property type="protein sequence ID" value="HPLM_0001632801-mRNA-1"/>
    <property type="gene ID" value="HPLM_0001632801"/>
</dbReference>
<organism evidence="8">
    <name type="scientific">Haemonchus placei</name>
    <name type="common">Barber's pole worm</name>
    <dbReference type="NCBI Taxonomy" id="6290"/>
    <lineage>
        <taxon>Eukaryota</taxon>
        <taxon>Metazoa</taxon>
        <taxon>Ecdysozoa</taxon>
        <taxon>Nematoda</taxon>
        <taxon>Chromadorea</taxon>
        <taxon>Rhabditida</taxon>
        <taxon>Rhabditina</taxon>
        <taxon>Rhabditomorpha</taxon>
        <taxon>Strongyloidea</taxon>
        <taxon>Trichostrongylidae</taxon>
        <taxon>Haemonchus</taxon>
    </lineage>
</organism>
<keyword evidence="4 6" id="KW-0472">Membrane</keyword>
<comment type="subcellular location">
    <subcellularLocation>
        <location evidence="1">Membrane</location>
        <topology evidence="1">Multi-pass membrane protein</topology>
    </subcellularLocation>
</comment>
<evidence type="ECO:0000256" key="6">
    <source>
        <dbReference type="SAM" id="Phobius"/>
    </source>
</evidence>
<proteinExistence type="predicted"/>
<dbReference type="InterPro" id="IPR020846">
    <property type="entry name" value="MFS_dom"/>
</dbReference>
<dbReference type="InterPro" id="IPR005828">
    <property type="entry name" value="MFS_sugar_transport-like"/>
</dbReference>
<evidence type="ECO:0000256" key="2">
    <source>
        <dbReference type="ARBA" id="ARBA00022692"/>
    </source>
</evidence>
<feature type="transmembrane region" description="Helical" evidence="6">
    <location>
        <begin position="71"/>
        <end position="88"/>
    </location>
</feature>
<dbReference type="AlphaFoldDB" id="A0A0N4WX16"/>
<sequence length="289" mass="32270">LVPESARWLVTQRRYEEADKILQRAAKVNGETLPDKWWEQLDSEKESSRVNNTKRYHLWDLFRTPVLRKRALVAFFLWPVVSMVYYGMALKPNALGGDIYINFIFAALVEIPGLLVVCLLIDRVGRRVVVSGGYFLAGFCLLLNHFMGDSATPVIAIVQMMVAKGAITGVYSAIYTYSPELFPTVIRNTAMGCCSMIARVGAISASYISLWIVEAFGKVYMVMPFAILAISAGILTLCFLPETMGQPLCETIREVEGDEDEDVESQELQPLQTKESADTEQTNRSETAS</sequence>
<protein>
    <submittedName>
        <fullName evidence="8">MFS domain-containing protein</fullName>
    </submittedName>
</protein>
<evidence type="ECO:0000256" key="1">
    <source>
        <dbReference type="ARBA" id="ARBA00004141"/>
    </source>
</evidence>
<dbReference type="SUPFAM" id="SSF103473">
    <property type="entry name" value="MFS general substrate transporter"/>
    <property type="match status" value="1"/>
</dbReference>
<dbReference type="InterPro" id="IPR036259">
    <property type="entry name" value="MFS_trans_sf"/>
</dbReference>
<dbReference type="GO" id="GO:0022857">
    <property type="term" value="F:transmembrane transporter activity"/>
    <property type="evidence" value="ECO:0007669"/>
    <property type="project" value="InterPro"/>
</dbReference>